<organism evidence="6 7">
    <name type="scientific">Massilia eburnea</name>
    <dbReference type="NCBI Taxonomy" id="1776165"/>
    <lineage>
        <taxon>Bacteria</taxon>
        <taxon>Pseudomonadati</taxon>
        <taxon>Pseudomonadota</taxon>
        <taxon>Betaproteobacteria</taxon>
        <taxon>Burkholderiales</taxon>
        <taxon>Oxalobacteraceae</taxon>
        <taxon>Telluria group</taxon>
        <taxon>Massilia</taxon>
    </lineage>
</organism>
<dbReference type="PRINTS" id="PR00260">
    <property type="entry name" value="CHEMTRNSDUCR"/>
</dbReference>
<dbReference type="AlphaFoldDB" id="A0A6L6QKV7"/>
<comment type="similarity">
    <text evidence="2">Belongs to the methyl-accepting chemotaxis (MCP) protein family.</text>
</comment>
<dbReference type="InterPro" id="IPR004090">
    <property type="entry name" value="Chemotax_Me-accpt_rcpt"/>
</dbReference>
<evidence type="ECO:0000256" key="2">
    <source>
        <dbReference type="ARBA" id="ARBA00029447"/>
    </source>
</evidence>
<feature type="transmembrane region" description="Helical" evidence="4">
    <location>
        <begin position="6"/>
        <end position="29"/>
    </location>
</feature>
<gene>
    <name evidence="6" type="ORF">GM658_20665</name>
</gene>
<name>A0A6L6QKV7_9BURK</name>
<keyword evidence="4" id="KW-1133">Transmembrane helix</keyword>
<dbReference type="GO" id="GO:0006935">
    <property type="term" value="P:chemotaxis"/>
    <property type="evidence" value="ECO:0007669"/>
    <property type="project" value="UniProtKB-KW"/>
</dbReference>
<keyword evidence="1" id="KW-0145">Chemotaxis</keyword>
<keyword evidence="4" id="KW-0812">Transmembrane</keyword>
<dbReference type="PANTHER" id="PTHR43531:SF11">
    <property type="entry name" value="METHYL-ACCEPTING CHEMOTAXIS PROTEIN 3"/>
    <property type="match status" value="1"/>
</dbReference>
<dbReference type="InterPro" id="IPR004089">
    <property type="entry name" value="MCPsignal_dom"/>
</dbReference>
<dbReference type="InterPro" id="IPR051310">
    <property type="entry name" value="MCP_chemotaxis"/>
</dbReference>
<keyword evidence="3" id="KW-0807">Transducer</keyword>
<feature type="domain" description="Methyl-accepting transducer" evidence="5">
    <location>
        <begin position="393"/>
        <end position="608"/>
    </location>
</feature>
<dbReference type="SMART" id="SM00283">
    <property type="entry name" value="MA"/>
    <property type="match status" value="1"/>
</dbReference>
<dbReference type="GO" id="GO:0007165">
    <property type="term" value="P:signal transduction"/>
    <property type="evidence" value="ECO:0007669"/>
    <property type="project" value="UniProtKB-KW"/>
</dbReference>
<evidence type="ECO:0000256" key="4">
    <source>
        <dbReference type="SAM" id="Phobius"/>
    </source>
</evidence>
<evidence type="ECO:0000259" key="5">
    <source>
        <dbReference type="PROSITE" id="PS50111"/>
    </source>
</evidence>
<dbReference type="PANTHER" id="PTHR43531">
    <property type="entry name" value="PROTEIN ICFG"/>
    <property type="match status" value="1"/>
</dbReference>
<dbReference type="Proteomes" id="UP000472320">
    <property type="component" value="Unassembled WGS sequence"/>
</dbReference>
<dbReference type="Pfam" id="PF00015">
    <property type="entry name" value="MCPsignal"/>
    <property type="match status" value="1"/>
</dbReference>
<evidence type="ECO:0000256" key="1">
    <source>
        <dbReference type="ARBA" id="ARBA00022500"/>
    </source>
</evidence>
<accession>A0A6L6QKV7</accession>
<feature type="transmembrane region" description="Helical" evidence="4">
    <location>
        <begin position="311"/>
        <end position="331"/>
    </location>
</feature>
<keyword evidence="4" id="KW-0472">Membrane</keyword>
<evidence type="ECO:0000256" key="3">
    <source>
        <dbReference type="PROSITE-ProRule" id="PRU00284"/>
    </source>
</evidence>
<keyword evidence="7" id="KW-1185">Reference proteome</keyword>
<sequence>MNRLKLWQRFALLGLMGVLLVAPPFYLFLSENSRNLHFSAAEQAGLKPGAQALDLLQSLQQHRGLSAAFVGAGQLASERSAKEAEVNGLLLGMSALLAAGDGQDRKMFARIRDEWTALARDVSTRSLSTVDSYERHTALCEFTLLFIEQLADQSGLSLDPDADCYYLMRATYFDLPRVAEDLGQMRARGAGFLATRKIDIEGRAIMYSLLSKARHASASMLRTIAKAAAANPTLKPKLDPPVAAASTAAAEVTELARTRIVMAGTLDYAAPDYIAAATRAIDQQFSAADAAYALLSAHIAQRLKQQEETRALLAGGVLAISLLAILVGYAISHHLVWQIGGEPSAVCTVLQQVAQGDLTQRMQLHKDDRSSLAFMVQDMAQRLHATVTSVRQSADALANAAAQASATAQALSTSSTEQAASVEQTSASIEEMSASIFQNHENSRVTDAMAARVAGYAVEGGDAVARTVTAMQQITREIAIIDDIAYQTNLLALNAAIEAARAGEHGRGFAVVAAEVRKLAERSQAAAQEISGVAQDSVAVANLAGKLLKEIVPGIRKTSELVQEINAASREQSSGASQISVAINQLSETTQRNAAAAEQLAATAEELAGQADTLLDAVAFFKV</sequence>
<dbReference type="OrthoDB" id="9806477at2"/>
<dbReference type="SUPFAM" id="SSF58104">
    <property type="entry name" value="Methyl-accepting chemotaxis protein (MCP) signaling domain"/>
    <property type="match status" value="1"/>
</dbReference>
<comment type="caution">
    <text evidence="6">The sequence shown here is derived from an EMBL/GenBank/DDBJ whole genome shotgun (WGS) entry which is preliminary data.</text>
</comment>
<proteinExistence type="inferred from homology"/>
<evidence type="ECO:0000313" key="6">
    <source>
        <dbReference type="EMBL" id="MTW13022.1"/>
    </source>
</evidence>
<reference evidence="6 7" key="1">
    <citation type="submission" date="2019-11" db="EMBL/GenBank/DDBJ databases">
        <title>Type strains purchased from KCTC, JCM and DSMZ.</title>
        <authorList>
            <person name="Lu H."/>
        </authorList>
    </citation>
    <scope>NUCLEOTIDE SEQUENCE [LARGE SCALE GENOMIC DNA]</scope>
    <source>
        <strain evidence="6 7">JCM 31587</strain>
    </source>
</reference>
<dbReference type="GO" id="GO:0004888">
    <property type="term" value="F:transmembrane signaling receptor activity"/>
    <property type="evidence" value="ECO:0007669"/>
    <property type="project" value="InterPro"/>
</dbReference>
<dbReference type="PROSITE" id="PS50111">
    <property type="entry name" value="CHEMOTAXIS_TRANSDUC_2"/>
    <property type="match status" value="1"/>
</dbReference>
<dbReference type="Gene3D" id="1.10.287.950">
    <property type="entry name" value="Methyl-accepting chemotaxis protein"/>
    <property type="match status" value="1"/>
</dbReference>
<dbReference type="InterPro" id="IPR013587">
    <property type="entry name" value="Nitrate/nitrite_sensing"/>
</dbReference>
<dbReference type="EMBL" id="WNKX01000018">
    <property type="protein sequence ID" value="MTW13022.1"/>
    <property type="molecule type" value="Genomic_DNA"/>
</dbReference>
<protein>
    <recommendedName>
        <fullName evidence="5">Methyl-accepting transducer domain-containing protein</fullName>
    </recommendedName>
</protein>
<dbReference type="Pfam" id="PF08376">
    <property type="entry name" value="NIT"/>
    <property type="match status" value="1"/>
</dbReference>
<dbReference type="GO" id="GO:0005886">
    <property type="term" value="C:plasma membrane"/>
    <property type="evidence" value="ECO:0007669"/>
    <property type="project" value="TreeGrafter"/>
</dbReference>
<evidence type="ECO:0000313" key="7">
    <source>
        <dbReference type="Proteomes" id="UP000472320"/>
    </source>
</evidence>